<dbReference type="RefSeq" id="WP_086957892.1">
    <property type="nucleotide sequence ID" value="NZ_AP018045.1"/>
</dbReference>
<dbReference type="Gene3D" id="2.40.128.20">
    <property type="match status" value="1"/>
</dbReference>
<dbReference type="InterPro" id="IPR022271">
    <property type="entry name" value="Lipocalin_ApoD"/>
</dbReference>
<comment type="subcellular location">
    <subcellularLocation>
        <location evidence="2">Cell outer membrane</location>
    </subcellularLocation>
</comment>
<protein>
    <recommendedName>
        <fullName evidence="2">Outer membrane lipoprotein Blc</fullName>
    </recommendedName>
</protein>
<evidence type="ECO:0000313" key="6">
    <source>
        <dbReference type="Proteomes" id="UP000218676"/>
    </source>
</evidence>
<evidence type="ECO:0000313" key="4">
    <source>
        <dbReference type="EMBL" id="BAX52648.1"/>
    </source>
</evidence>
<dbReference type="EMBL" id="CP061854">
    <property type="protein sequence ID" value="QOD55552.1"/>
    <property type="molecule type" value="Genomic_DNA"/>
</dbReference>
<dbReference type="PANTHER" id="PTHR10612:SF34">
    <property type="entry name" value="APOLIPOPROTEIN D"/>
    <property type="match status" value="1"/>
</dbReference>
<dbReference type="PIRSF" id="PIRSF036893">
    <property type="entry name" value="Lipocalin_ApoD"/>
    <property type="match status" value="1"/>
</dbReference>
<reference evidence="6" key="2">
    <citation type="submission" date="2017-05" db="EMBL/GenBank/DDBJ databases">
        <title>Whole genome sequence of fish pathogenic bacteria, Photobacterium damselae subsp. piscicida, strain 91-197, isolated from hybrid striped bass (Morone sp.) in USA.</title>
        <authorList>
            <person name="Teru Y."/>
            <person name="Hikima J."/>
            <person name="Kono T."/>
            <person name="Sakai M."/>
            <person name="Takano T."/>
            <person name="Hawke J.P."/>
            <person name="Takeyama H."/>
            <person name="Aoki T."/>
        </authorList>
    </citation>
    <scope>NUCLEOTIDE SEQUENCE [LARGE SCALE GENOMIC DNA]</scope>
    <source>
        <strain evidence="6">91-197</strain>
    </source>
</reference>
<keyword evidence="2 4" id="KW-0449">Lipoprotein</keyword>
<dbReference type="PROSITE" id="PS51257">
    <property type="entry name" value="PROKAR_LIPOPROTEIN"/>
    <property type="match status" value="1"/>
</dbReference>
<proteinExistence type="inferred from homology"/>
<comment type="subunit">
    <text evidence="2">Homodimer.</text>
</comment>
<evidence type="ECO:0000259" key="3">
    <source>
        <dbReference type="Pfam" id="PF08212"/>
    </source>
</evidence>
<gene>
    <name evidence="5" type="ORF">IC627_09325</name>
    <name evidence="4" type="ORF">PDPUS_1_01274</name>
</gene>
<evidence type="ECO:0000256" key="2">
    <source>
        <dbReference type="PIRNR" id="PIRNR036893"/>
    </source>
</evidence>
<comment type="function">
    <text evidence="2">Involved in the storage or transport of lipids necessary for membrane maintenance under stressful conditions. Displays a binding preference for lysophospholipids.</text>
</comment>
<accession>A0A1V1VB59</accession>
<evidence type="ECO:0000313" key="7">
    <source>
        <dbReference type="Proteomes" id="UP000516656"/>
    </source>
</evidence>
<dbReference type="AlphaFoldDB" id="A0A1V1VB59"/>
<dbReference type="PROSITE" id="PS00213">
    <property type="entry name" value="LIPOCALIN"/>
    <property type="match status" value="1"/>
</dbReference>
<dbReference type="EMBL" id="AP018045">
    <property type="protein sequence ID" value="BAX52648.1"/>
    <property type="molecule type" value="Genomic_DNA"/>
</dbReference>
<sequence length="196" mass="22610">MKICHFLPSSNSTIFIPLLVLWLTGCTSVPQQVSPVTAFELNRYMGTWYEIARLDHSFERGFSNISATYHLKRDGSVEVINRGFDIDEKQWSEAIGNAKMVKDIHTGHFKVSFFGPFYSSYVVFHLEPDYSAALVSGYSNDYFWILSRTPSLPKEKIDHYLQLAKQHGFATDQLIYPSQIQNRKKVNQMAHLYSTR</sequence>
<dbReference type="Proteomes" id="UP000516656">
    <property type="component" value="Chromosome 1"/>
</dbReference>
<dbReference type="PANTHER" id="PTHR10612">
    <property type="entry name" value="APOLIPOPROTEIN D"/>
    <property type="match status" value="1"/>
</dbReference>
<organism evidence="5 7">
    <name type="scientific">Photobacterium damsela subsp. piscicida</name>
    <name type="common">Pasteurella piscicida</name>
    <dbReference type="NCBI Taxonomy" id="38294"/>
    <lineage>
        <taxon>Bacteria</taxon>
        <taxon>Pseudomonadati</taxon>
        <taxon>Pseudomonadota</taxon>
        <taxon>Gammaproteobacteria</taxon>
        <taxon>Vibrionales</taxon>
        <taxon>Vibrionaceae</taxon>
        <taxon>Photobacterium</taxon>
    </lineage>
</organism>
<reference evidence="4" key="1">
    <citation type="journal article" date="2017" name="Genome Announc.">
        <title>Whole-Genome Sequence of Photobacterium damselae subsp. piscicida Strain 91-197, Isolated from Hybrid Striped Bass (Morone sp.) in the United States.</title>
        <authorList>
            <person name="Teru Y."/>
            <person name="Hikima J."/>
            <person name="Kono T."/>
            <person name="Sakai M."/>
            <person name="Takano T."/>
            <person name="Hawke J.P."/>
            <person name="Takeyama H."/>
            <person name="Aoki T."/>
        </authorList>
    </citation>
    <scope>NUCLEOTIDE SEQUENCE</scope>
    <source>
        <strain evidence="4">91-197</strain>
    </source>
</reference>
<dbReference type="GO" id="GO:0006950">
    <property type="term" value="P:response to stress"/>
    <property type="evidence" value="ECO:0007669"/>
    <property type="project" value="UniProtKB-ARBA"/>
</dbReference>
<evidence type="ECO:0000256" key="1">
    <source>
        <dbReference type="ARBA" id="ARBA00006889"/>
    </source>
</evidence>
<comment type="similarity">
    <text evidence="1 2">Belongs to the calycin superfamily. Lipocalin family.</text>
</comment>
<dbReference type="InterPro" id="IPR022272">
    <property type="entry name" value="Lipocalin_CS"/>
</dbReference>
<dbReference type="CDD" id="cd19438">
    <property type="entry name" value="lipocalin_Blc-like"/>
    <property type="match status" value="1"/>
</dbReference>
<keyword evidence="2" id="KW-0998">Cell outer membrane</keyword>
<dbReference type="InterPro" id="IPR000566">
    <property type="entry name" value="Lipocln_cytosolic_FA-bd_dom"/>
</dbReference>
<dbReference type="Pfam" id="PF08212">
    <property type="entry name" value="Lipocalin_2"/>
    <property type="match status" value="1"/>
</dbReference>
<dbReference type="InterPro" id="IPR012674">
    <property type="entry name" value="Calycin"/>
</dbReference>
<dbReference type="GO" id="GO:0009279">
    <property type="term" value="C:cell outer membrane"/>
    <property type="evidence" value="ECO:0007669"/>
    <property type="project" value="UniProtKB-SubCell"/>
</dbReference>
<dbReference type="Proteomes" id="UP000218676">
    <property type="component" value="Chromosome 1"/>
</dbReference>
<keyword evidence="2" id="KW-0446">Lipid-binding</keyword>
<dbReference type="InterPro" id="IPR047202">
    <property type="entry name" value="Lipocalin_Blc-like_dom"/>
</dbReference>
<feature type="domain" description="Lipocalin/cytosolic fatty-acid binding" evidence="3">
    <location>
        <begin position="40"/>
        <end position="179"/>
    </location>
</feature>
<dbReference type="SUPFAM" id="SSF50814">
    <property type="entry name" value="Lipocalins"/>
    <property type="match status" value="1"/>
</dbReference>
<evidence type="ECO:0000313" key="5">
    <source>
        <dbReference type="EMBL" id="QOD55552.1"/>
    </source>
</evidence>
<reference evidence="5 7" key="3">
    <citation type="submission" date="2020-09" db="EMBL/GenBank/DDBJ databases">
        <title>Complete, closed and curated genome sequences of Photobacterium damselae subsp. piscicida isolates from Australia indicate localised evolution and additional plasmid-borne pathogenicity mechanisms.</title>
        <authorList>
            <person name="Baseggio L."/>
            <person name="Silayeva O."/>
            <person name="Buller N."/>
            <person name="Landos M."/>
            <person name="Engelstaedter J."/>
            <person name="Barnes A.C."/>
        </authorList>
    </citation>
    <scope>NUCLEOTIDE SEQUENCE [LARGE SCALE GENOMIC DNA]</scope>
    <source>
        <strain evidence="5 7">AS-16-0540-1</strain>
    </source>
</reference>
<dbReference type="InterPro" id="IPR002446">
    <property type="entry name" value="Lipocalin_bac"/>
</dbReference>
<name>A0A1V1VB59_PHODP</name>
<keyword evidence="2" id="KW-0472">Membrane</keyword>
<dbReference type="PRINTS" id="PR01171">
    <property type="entry name" value="BCTLIPOCALIN"/>
</dbReference>
<dbReference type="GO" id="GO:0008289">
    <property type="term" value="F:lipid binding"/>
    <property type="evidence" value="ECO:0007669"/>
    <property type="project" value="UniProtKB-UniRule"/>
</dbReference>